<accession>A0A371Q5U2</accession>
<dbReference type="RefSeq" id="WP_128506608.1">
    <property type="nucleotide sequence ID" value="NZ_QUAC01000089.1"/>
</dbReference>
<dbReference type="OrthoDB" id="4560214at2"/>
<reference evidence="1 2" key="1">
    <citation type="submission" date="2018-08" db="EMBL/GenBank/DDBJ databases">
        <title>Streptomyces NEAU-D10 sp. nov., a novel Actinomycete isolated from soil.</title>
        <authorList>
            <person name="Jin L."/>
        </authorList>
    </citation>
    <scope>NUCLEOTIDE SEQUENCE [LARGE SCALE GENOMIC DNA]</scope>
    <source>
        <strain evidence="1 2">NEAU-D10</strain>
    </source>
</reference>
<name>A0A371Q5U2_STRIH</name>
<dbReference type="EMBL" id="QUAC01000089">
    <property type="protein sequence ID" value="REK90049.1"/>
    <property type="molecule type" value="Genomic_DNA"/>
</dbReference>
<gene>
    <name evidence="1" type="ORF">DY245_12275</name>
</gene>
<organism evidence="1 2">
    <name type="scientific">Streptomyces inhibens</name>
    <dbReference type="NCBI Taxonomy" id="2293571"/>
    <lineage>
        <taxon>Bacteria</taxon>
        <taxon>Bacillati</taxon>
        <taxon>Actinomycetota</taxon>
        <taxon>Actinomycetes</taxon>
        <taxon>Kitasatosporales</taxon>
        <taxon>Streptomycetaceae</taxon>
        <taxon>Streptomyces</taxon>
    </lineage>
</organism>
<keyword evidence="2" id="KW-1185">Reference proteome</keyword>
<comment type="caution">
    <text evidence="1">The sequence shown here is derived from an EMBL/GenBank/DDBJ whole genome shotgun (WGS) entry which is preliminary data.</text>
</comment>
<protein>
    <submittedName>
        <fullName evidence="1">DUF1059 domain-containing protein</fullName>
    </submittedName>
</protein>
<evidence type="ECO:0000313" key="1">
    <source>
        <dbReference type="EMBL" id="REK90049.1"/>
    </source>
</evidence>
<evidence type="ECO:0000313" key="2">
    <source>
        <dbReference type="Proteomes" id="UP000262477"/>
    </source>
</evidence>
<proteinExistence type="predicted"/>
<sequence length="63" mass="7143">MRKKVDCRDYPSEVNCTLVITGEEDEVVRAASEHAVSVHGHTDSPELRQQIRTMLKDEVPQHA</sequence>
<dbReference type="Proteomes" id="UP000262477">
    <property type="component" value="Unassembled WGS sequence"/>
</dbReference>
<dbReference type="AlphaFoldDB" id="A0A371Q5U2"/>
<dbReference type="Pfam" id="PF06348">
    <property type="entry name" value="DUF1059"/>
    <property type="match status" value="1"/>
</dbReference>
<dbReference type="InterPro" id="IPR009409">
    <property type="entry name" value="DUF1059"/>
</dbReference>